<keyword evidence="1" id="KW-0812">Transmembrane</keyword>
<dbReference type="EMBL" id="JBHUPE010000004">
    <property type="protein sequence ID" value="MFD2904341.1"/>
    <property type="molecule type" value="Genomic_DNA"/>
</dbReference>
<organism evidence="2 3">
    <name type="scientific">Sphingobacterium anhuiense</name>
    <dbReference type="NCBI Taxonomy" id="493780"/>
    <lineage>
        <taxon>Bacteria</taxon>
        <taxon>Pseudomonadati</taxon>
        <taxon>Bacteroidota</taxon>
        <taxon>Sphingobacteriia</taxon>
        <taxon>Sphingobacteriales</taxon>
        <taxon>Sphingobacteriaceae</taxon>
        <taxon>Sphingobacterium</taxon>
    </lineage>
</organism>
<keyword evidence="3" id="KW-1185">Reference proteome</keyword>
<accession>A0ABW5YWK3</accession>
<dbReference type="RefSeq" id="WP_380920252.1">
    <property type="nucleotide sequence ID" value="NZ_JBHUPE010000004.1"/>
</dbReference>
<dbReference type="Pfam" id="PF03083">
    <property type="entry name" value="MtN3_slv"/>
    <property type="match status" value="1"/>
</dbReference>
<dbReference type="InterPro" id="IPR047662">
    <property type="entry name" value="SemiSWEET"/>
</dbReference>
<feature type="transmembrane region" description="Helical" evidence="1">
    <location>
        <begin position="6"/>
        <end position="24"/>
    </location>
</feature>
<evidence type="ECO:0000256" key="1">
    <source>
        <dbReference type="SAM" id="Phobius"/>
    </source>
</evidence>
<evidence type="ECO:0000313" key="3">
    <source>
        <dbReference type="Proteomes" id="UP001597509"/>
    </source>
</evidence>
<protein>
    <submittedName>
        <fullName evidence="2">SemiSWEET transporter</fullName>
    </submittedName>
</protein>
<dbReference type="Gene3D" id="1.20.1280.290">
    <property type="match status" value="1"/>
</dbReference>
<gene>
    <name evidence="2" type="ORF">ACFS6I_10425</name>
</gene>
<evidence type="ECO:0000313" key="2">
    <source>
        <dbReference type="EMBL" id="MFD2904341.1"/>
    </source>
</evidence>
<dbReference type="InterPro" id="IPR004316">
    <property type="entry name" value="SWEET_rpt"/>
</dbReference>
<keyword evidence="1" id="KW-1133">Transmembrane helix</keyword>
<feature type="transmembrane region" description="Helical" evidence="1">
    <location>
        <begin position="62"/>
        <end position="81"/>
    </location>
</feature>
<dbReference type="NCBIfam" id="NF037968">
    <property type="entry name" value="SemiSWEET_2"/>
    <property type="match status" value="1"/>
</dbReference>
<reference evidence="3" key="1">
    <citation type="journal article" date="2019" name="Int. J. Syst. Evol. Microbiol.">
        <title>The Global Catalogue of Microorganisms (GCM) 10K type strain sequencing project: providing services to taxonomists for standard genome sequencing and annotation.</title>
        <authorList>
            <consortium name="The Broad Institute Genomics Platform"/>
            <consortium name="The Broad Institute Genome Sequencing Center for Infectious Disease"/>
            <person name="Wu L."/>
            <person name="Ma J."/>
        </authorList>
    </citation>
    <scope>NUCLEOTIDE SEQUENCE [LARGE SCALE GENOMIC DNA]</scope>
    <source>
        <strain evidence="3">KCTC 22209</strain>
    </source>
</reference>
<feature type="transmembrane region" description="Helical" evidence="1">
    <location>
        <begin position="36"/>
        <end position="56"/>
    </location>
</feature>
<comment type="caution">
    <text evidence="2">The sequence shown here is derived from an EMBL/GenBank/DDBJ whole genome shotgun (WGS) entry which is preliminary data.</text>
</comment>
<proteinExistence type="predicted"/>
<sequence length="86" mass="9782">MIIENIIGITAGILTSISMLPQLLKVIKEKTVEDLSLPMIIILITGLSLWVWYGIIKNELPIIFSNAFAVIVNLFLLSYYLRFKDK</sequence>
<keyword evidence="1" id="KW-0472">Membrane</keyword>
<dbReference type="Proteomes" id="UP001597509">
    <property type="component" value="Unassembled WGS sequence"/>
</dbReference>
<name>A0ABW5YWK3_9SPHI</name>